<evidence type="ECO:0000313" key="2">
    <source>
        <dbReference type="EMBL" id="KAJ8869338.1"/>
    </source>
</evidence>
<evidence type="ECO:0000256" key="1">
    <source>
        <dbReference type="SAM" id="Phobius"/>
    </source>
</evidence>
<sequence>MVAEVGWRRHLRSHKLFVDWGVVPLHKLGFFSTCLISAIIAATSCCGTAAMFSEGNVTPYCRLERPARRVVPHDTTPIDIAIVPECTYSPCFHIVATLSPYSHHATRHCRCLHTDWQDGALP</sequence>
<keyword evidence="1" id="KW-0472">Membrane</keyword>
<evidence type="ECO:0000313" key="3">
    <source>
        <dbReference type="Proteomes" id="UP001159363"/>
    </source>
</evidence>
<dbReference type="EMBL" id="JARBHB010000014">
    <property type="protein sequence ID" value="KAJ8869338.1"/>
    <property type="molecule type" value="Genomic_DNA"/>
</dbReference>
<accession>A0ABQ9GD19</accession>
<keyword evidence="3" id="KW-1185">Reference proteome</keyword>
<organism evidence="2 3">
    <name type="scientific">Dryococelus australis</name>
    <dbReference type="NCBI Taxonomy" id="614101"/>
    <lineage>
        <taxon>Eukaryota</taxon>
        <taxon>Metazoa</taxon>
        <taxon>Ecdysozoa</taxon>
        <taxon>Arthropoda</taxon>
        <taxon>Hexapoda</taxon>
        <taxon>Insecta</taxon>
        <taxon>Pterygota</taxon>
        <taxon>Neoptera</taxon>
        <taxon>Polyneoptera</taxon>
        <taxon>Phasmatodea</taxon>
        <taxon>Verophasmatodea</taxon>
        <taxon>Anareolatae</taxon>
        <taxon>Phasmatidae</taxon>
        <taxon>Eurycanthinae</taxon>
        <taxon>Dryococelus</taxon>
    </lineage>
</organism>
<dbReference type="Proteomes" id="UP001159363">
    <property type="component" value="Chromosome 13"/>
</dbReference>
<name>A0ABQ9GD19_9NEOP</name>
<keyword evidence="1" id="KW-0812">Transmembrane</keyword>
<gene>
    <name evidence="2" type="ORF">PR048_030913</name>
</gene>
<feature type="transmembrane region" description="Helical" evidence="1">
    <location>
        <begin position="28"/>
        <end position="52"/>
    </location>
</feature>
<keyword evidence="1" id="KW-1133">Transmembrane helix</keyword>
<comment type="caution">
    <text evidence="2">The sequence shown here is derived from an EMBL/GenBank/DDBJ whole genome shotgun (WGS) entry which is preliminary data.</text>
</comment>
<reference evidence="2 3" key="1">
    <citation type="submission" date="2023-02" db="EMBL/GenBank/DDBJ databases">
        <title>LHISI_Scaffold_Assembly.</title>
        <authorList>
            <person name="Stuart O.P."/>
            <person name="Cleave R."/>
            <person name="Magrath M.J.L."/>
            <person name="Mikheyev A.S."/>
        </authorList>
    </citation>
    <scope>NUCLEOTIDE SEQUENCE [LARGE SCALE GENOMIC DNA]</scope>
    <source>
        <strain evidence="2">Daus_M_001</strain>
        <tissue evidence="2">Leg muscle</tissue>
    </source>
</reference>
<proteinExistence type="predicted"/>
<protein>
    <submittedName>
        <fullName evidence="2">Uncharacterized protein</fullName>
    </submittedName>
</protein>